<dbReference type="Proteomes" id="UP000321353">
    <property type="component" value="Chromosome"/>
</dbReference>
<evidence type="ECO:0000256" key="4">
    <source>
        <dbReference type="ARBA" id="ARBA00022837"/>
    </source>
</evidence>
<dbReference type="EMBL" id="CP036264">
    <property type="protein sequence ID" value="QEF96651.1"/>
    <property type="molecule type" value="Genomic_DNA"/>
</dbReference>
<keyword evidence="2" id="KW-0479">Metal-binding</keyword>
<accession>A0A5B9M688</accession>
<evidence type="ECO:0000256" key="3">
    <source>
        <dbReference type="ARBA" id="ARBA00022801"/>
    </source>
</evidence>
<evidence type="ECO:0000259" key="7">
    <source>
        <dbReference type="Pfam" id="PF00884"/>
    </source>
</evidence>
<evidence type="ECO:0000313" key="9">
    <source>
        <dbReference type="Proteomes" id="UP000321353"/>
    </source>
</evidence>
<dbReference type="PANTHER" id="PTHR42693">
    <property type="entry name" value="ARYLSULFATASE FAMILY MEMBER"/>
    <property type="match status" value="1"/>
</dbReference>
<evidence type="ECO:0000256" key="5">
    <source>
        <dbReference type="SAM" id="MobiDB-lite"/>
    </source>
</evidence>
<dbReference type="RefSeq" id="WP_147866442.1">
    <property type="nucleotide sequence ID" value="NZ_CP036264.1"/>
</dbReference>
<dbReference type="EC" id="3.1.6.1" evidence="8"/>
<evidence type="ECO:0000256" key="2">
    <source>
        <dbReference type="ARBA" id="ARBA00022723"/>
    </source>
</evidence>
<dbReference type="InterPro" id="IPR017850">
    <property type="entry name" value="Alkaline_phosphatase_core_sf"/>
</dbReference>
<feature type="chain" id="PRO_5023060489" evidence="6">
    <location>
        <begin position="18"/>
        <end position="474"/>
    </location>
</feature>
<dbReference type="SUPFAM" id="SSF53649">
    <property type="entry name" value="Alkaline phosphatase-like"/>
    <property type="match status" value="1"/>
</dbReference>
<feature type="signal peptide" evidence="6">
    <location>
        <begin position="1"/>
        <end position="17"/>
    </location>
</feature>
<feature type="domain" description="Sulfatase N-terminal" evidence="7">
    <location>
        <begin position="20"/>
        <end position="322"/>
    </location>
</feature>
<dbReference type="InterPro" id="IPR024607">
    <property type="entry name" value="Sulfatase_CS"/>
</dbReference>
<dbReference type="GO" id="GO:0046872">
    <property type="term" value="F:metal ion binding"/>
    <property type="evidence" value="ECO:0007669"/>
    <property type="project" value="UniProtKB-KW"/>
</dbReference>
<dbReference type="Gene3D" id="3.30.1120.10">
    <property type="match status" value="1"/>
</dbReference>
<sequence precursor="true">MRYLLLILALIPLASHAARPNIVLVMADDQGWGETGYNHHPRLQTPHLDAMSRSGLRLDRFYAGAPVCSPTRAAVLTGRSCYRVGVPEHGYALRHQEITLAEVLSDAGYQTAHFGKWHLNGLRGPGAPILQHDRFHPGTFGFDHWLSVTNFFDRDPLLSRQGAIEDHRGDSSDVIMQQALEHIEQQAAADQPFFTVIWYGTPHSPFKASAEDNAPFTDLNETSMHHYGELVALDRSVGALRSRLRELGIEKQTLVWYCSDNGGLPNITPATTGGLRGNKGTIFEGGLRVPGIIEWAGTIQPRQTDYPASVMDMMPTLLELADQPHPAPQRPRDGISLTHLFDGPSDAEAERDEPIYFRYKTSAAVVDGDWKLLTRNFNRDAFELYNLVEDVTESDNVAEQHPQRFESLRRQLRSWLESTDASEAGRDYPEGTVASDHPQPMFWVDRADYQPHLKQWQNRWEYKSWLDRRRKQKK</sequence>
<evidence type="ECO:0000313" key="8">
    <source>
        <dbReference type="EMBL" id="QEF96651.1"/>
    </source>
</evidence>
<comment type="similarity">
    <text evidence="1">Belongs to the sulfatase family.</text>
</comment>
<dbReference type="Gene3D" id="3.40.720.10">
    <property type="entry name" value="Alkaline Phosphatase, subunit A"/>
    <property type="match status" value="1"/>
</dbReference>
<dbReference type="InterPro" id="IPR000917">
    <property type="entry name" value="Sulfatase_N"/>
</dbReference>
<keyword evidence="3 8" id="KW-0378">Hydrolase</keyword>
<organism evidence="8 9">
    <name type="scientific">Stieleria maiorica</name>
    <dbReference type="NCBI Taxonomy" id="2795974"/>
    <lineage>
        <taxon>Bacteria</taxon>
        <taxon>Pseudomonadati</taxon>
        <taxon>Planctomycetota</taxon>
        <taxon>Planctomycetia</taxon>
        <taxon>Pirellulales</taxon>
        <taxon>Pirellulaceae</taxon>
        <taxon>Stieleria</taxon>
    </lineage>
</organism>
<protein>
    <submittedName>
        <fullName evidence="8">Arylsulfatase</fullName>
        <ecNumber evidence="8">3.1.6.1</ecNumber>
    </submittedName>
</protein>
<proteinExistence type="inferred from homology"/>
<dbReference type="InterPro" id="IPR050738">
    <property type="entry name" value="Sulfatase"/>
</dbReference>
<keyword evidence="9" id="KW-1185">Reference proteome</keyword>
<dbReference type="Pfam" id="PF00884">
    <property type="entry name" value="Sulfatase"/>
    <property type="match status" value="1"/>
</dbReference>
<keyword evidence="6" id="KW-0732">Signal</keyword>
<name>A0A5B9M688_9BACT</name>
<gene>
    <name evidence="8" type="primary">atsA_14</name>
    <name evidence="8" type="ORF">Mal15_06790</name>
</gene>
<dbReference type="PANTHER" id="PTHR42693:SF53">
    <property type="entry name" value="ENDO-4-O-SULFATASE"/>
    <property type="match status" value="1"/>
</dbReference>
<dbReference type="AlphaFoldDB" id="A0A5B9M688"/>
<feature type="region of interest" description="Disordered" evidence="5">
    <location>
        <begin position="419"/>
        <end position="439"/>
    </location>
</feature>
<dbReference type="GO" id="GO:0004065">
    <property type="term" value="F:arylsulfatase activity"/>
    <property type="evidence" value="ECO:0007669"/>
    <property type="project" value="UniProtKB-EC"/>
</dbReference>
<keyword evidence="4" id="KW-0106">Calcium</keyword>
<evidence type="ECO:0000256" key="1">
    <source>
        <dbReference type="ARBA" id="ARBA00008779"/>
    </source>
</evidence>
<dbReference type="PROSITE" id="PS00523">
    <property type="entry name" value="SULFATASE_1"/>
    <property type="match status" value="1"/>
</dbReference>
<evidence type="ECO:0000256" key="6">
    <source>
        <dbReference type="SAM" id="SignalP"/>
    </source>
</evidence>
<dbReference type="KEGG" id="smam:Mal15_06790"/>
<reference evidence="8 9" key="1">
    <citation type="submission" date="2019-02" db="EMBL/GenBank/DDBJ databases">
        <title>Planctomycetal bacteria perform biofilm scaping via a novel small molecule.</title>
        <authorList>
            <person name="Jeske O."/>
            <person name="Boedeker C."/>
            <person name="Wiegand S."/>
            <person name="Breitling P."/>
            <person name="Kallscheuer N."/>
            <person name="Jogler M."/>
            <person name="Rohde M."/>
            <person name="Petersen J."/>
            <person name="Medema M.H."/>
            <person name="Surup F."/>
            <person name="Jogler C."/>
        </authorList>
    </citation>
    <scope>NUCLEOTIDE SEQUENCE [LARGE SCALE GENOMIC DNA]</scope>
    <source>
        <strain evidence="8 9">Mal15</strain>
    </source>
</reference>